<dbReference type="SUPFAM" id="SSF53850">
    <property type="entry name" value="Periplasmic binding protein-like II"/>
    <property type="match status" value="1"/>
</dbReference>
<evidence type="ECO:0000256" key="1">
    <source>
        <dbReference type="ARBA" id="ARBA00009437"/>
    </source>
</evidence>
<keyword evidence="3" id="KW-0238">DNA-binding</keyword>
<proteinExistence type="inferred from homology"/>
<name>A0ABR9PE44_9ACTN</name>
<dbReference type="InterPro" id="IPR036390">
    <property type="entry name" value="WH_DNA-bd_sf"/>
</dbReference>
<evidence type="ECO:0000313" key="7">
    <source>
        <dbReference type="Proteomes" id="UP000806528"/>
    </source>
</evidence>
<dbReference type="InterPro" id="IPR036388">
    <property type="entry name" value="WH-like_DNA-bd_sf"/>
</dbReference>
<dbReference type="Gene3D" id="3.40.190.10">
    <property type="entry name" value="Periplasmic binding protein-like II"/>
    <property type="match status" value="2"/>
</dbReference>
<evidence type="ECO:0000256" key="4">
    <source>
        <dbReference type="ARBA" id="ARBA00023163"/>
    </source>
</evidence>
<dbReference type="SUPFAM" id="SSF46785">
    <property type="entry name" value="Winged helix' DNA-binding domain"/>
    <property type="match status" value="1"/>
</dbReference>
<dbReference type="Pfam" id="PF00126">
    <property type="entry name" value="HTH_1"/>
    <property type="match status" value="1"/>
</dbReference>
<comment type="similarity">
    <text evidence="1">Belongs to the LysR transcriptional regulatory family.</text>
</comment>
<dbReference type="RefSeq" id="WP_193124682.1">
    <property type="nucleotide sequence ID" value="NZ_JADBGI010000034.1"/>
</dbReference>
<accession>A0ABR9PE44</accession>
<evidence type="ECO:0000256" key="2">
    <source>
        <dbReference type="ARBA" id="ARBA00023015"/>
    </source>
</evidence>
<evidence type="ECO:0000259" key="5">
    <source>
        <dbReference type="PROSITE" id="PS50931"/>
    </source>
</evidence>
<organism evidence="6 7">
    <name type="scientific">Nocardiopsis coralli</name>
    <dbReference type="NCBI Taxonomy" id="2772213"/>
    <lineage>
        <taxon>Bacteria</taxon>
        <taxon>Bacillati</taxon>
        <taxon>Actinomycetota</taxon>
        <taxon>Actinomycetes</taxon>
        <taxon>Streptosporangiales</taxon>
        <taxon>Nocardiopsidaceae</taxon>
        <taxon>Nocardiopsis</taxon>
    </lineage>
</organism>
<protein>
    <submittedName>
        <fullName evidence="6">LysR family transcriptional regulator</fullName>
    </submittedName>
</protein>
<dbReference type="InterPro" id="IPR000847">
    <property type="entry name" value="LysR_HTH_N"/>
</dbReference>
<gene>
    <name evidence="6" type="ORF">IDM40_25820</name>
</gene>
<comment type="caution">
    <text evidence="6">The sequence shown here is derived from an EMBL/GenBank/DDBJ whole genome shotgun (WGS) entry which is preliminary data.</text>
</comment>
<feature type="domain" description="HTH lysR-type" evidence="5">
    <location>
        <begin position="11"/>
        <end position="68"/>
    </location>
</feature>
<dbReference type="Pfam" id="PF03466">
    <property type="entry name" value="LysR_substrate"/>
    <property type="match status" value="1"/>
</dbReference>
<sequence>MDEAGMMADWVQIPSLRLLAALADSGSVGAAARRVGIAQPNASRSIAMLERRTGLRMLDRSPRGSTLTREGQLAAAWAQEVLDSLERFAAGTRALAHDGTGKLAVGASQTVAEHLAPLWISRLNRSHPSISVVLDMQNSERVIAGVVSGEYGIGFVESPTVPEHLHQAVICEDPLELVVAPDHPWAAHAARGGAVHLPELARTPLVIREAGSGTRALVDEVLEPFGPARPVSELNSTAAIIRAVRAGAGPAILSRLASADELAGGRLVPVPVADGTPRRKLRAVWTGPATPVGSAARMVETALGTGPL</sequence>
<dbReference type="Gene3D" id="1.10.10.10">
    <property type="entry name" value="Winged helix-like DNA-binding domain superfamily/Winged helix DNA-binding domain"/>
    <property type="match status" value="1"/>
</dbReference>
<keyword evidence="2" id="KW-0805">Transcription regulation</keyword>
<dbReference type="Proteomes" id="UP000806528">
    <property type="component" value="Unassembled WGS sequence"/>
</dbReference>
<dbReference type="PROSITE" id="PS50931">
    <property type="entry name" value="HTH_LYSR"/>
    <property type="match status" value="1"/>
</dbReference>
<evidence type="ECO:0000313" key="6">
    <source>
        <dbReference type="EMBL" id="MBE3002091.1"/>
    </source>
</evidence>
<dbReference type="InterPro" id="IPR005119">
    <property type="entry name" value="LysR_subst-bd"/>
</dbReference>
<evidence type="ECO:0000256" key="3">
    <source>
        <dbReference type="ARBA" id="ARBA00023125"/>
    </source>
</evidence>
<dbReference type="PANTHER" id="PTHR30126">
    <property type="entry name" value="HTH-TYPE TRANSCRIPTIONAL REGULATOR"/>
    <property type="match status" value="1"/>
</dbReference>
<keyword evidence="7" id="KW-1185">Reference proteome</keyword>
<keyword evidence="4" id="KW-0804">Transcription</keyword>
<reference evidence="6 7" key="1">
    <citation type="submission" date="2020-09" db="EMBL/GenBank/DDBJ databases">
        <title>Diversity and distribution of actinomycetes associated with coral in the coast of Hainan.</title>
        <authorList>
            <person name="Li F."/>
        </authorList>
    </citation>
    <scope>NUCLEOTIDE SEQUENCE [LARGE SCALE GENOMIC DNA]</scope>
    <source>
        <strain evidence="6 7">HNM0947</strain>
    </source>
</reference>
<dbReference type="PANTHER" id="PTHR30126:SF39">
    <property type="entry name" value="HTH-TYPE TRANSCRIPTIONAL REGULATOR CYSL"/>
    <property type="match status" value="1"/>
</dbReference>
<dbReference type="EMBL" id="JADBGI010000034">
    <property type="protein sequence ID" value="MBE3002091.1"/>
    <property type="molecule type" value="Genomic_DNA"/>
</dbReference>